<dbReference type="InParanoid" id="A2FRQ8"/>
<keyword evidence="2" id="KW-1185">Reference proteome</keyword>
<dbReference type="AlphaFoldDB" id="A2FRQ8"/>
<proteinExistence type="predicted"/>
<protein>
    <submittedName>
        <fullName evidence="1">Uncharacterized protein</fullName>
    </submittedName>
</protein>
<dbReference type="Proteomes" id="UP000001542">
    <property type="component" value="Unassembled WGS sequence"/>
</dbReference>
<dbReference type="EMBL" id="DS113969">
    <property type="protein sequence ID" value="EAX92397.1"/>
    <property type="molecule type" value="Genomic_DNA"/>
</dbReference>
<dbReference type="KEGG" id="tva:4750108"/>
<accession>A2FRQ8</accession>
<organism evidence="1 2">
    <name type="scientific">Trichomonas vaginalis (strain ATCC PRA-98 / G3)</name>
    <dbReference type="NCBI Taxonomy" id="412133"/>
    <lineage>
        <taxon>Eukaryota</taxon>
        <taxon>Metamonada</taxon>
        <taxon>Parabasalia</taxon>
        <taxon>Trichomonadida</taxon>
        <taxon>Trichomonadidae</taxon>
        <taxon>Trichomonas</taxon>
    </lineage>
</organism>
<dbReference type="VEuPathDB" id="TrichDB:TVAG_482730"/>
<reference evidence="1" key="2">
    <citation type="journal article" date="2007" name="Science">
        <title>Draft genome sequence of the sexually transmitted pathogen Trichomonas vaginalis.</title>
        <authorList>
            <person name="Carlton J.M."/>
            <person name="Hirt R.P."/>
            <person name="Silva J.C."/>
            <person name="Delcher A.L."/>
            <person name="Schatz M."/>
            <person name="Zhao Q."/>
            <person name="Wortman J.R."/>
            <person name="Bidwell S.L."/>
            <person name="Alsmark U.C.M."/>
            <person name="Besteiro S."/>
            <person name="Sicheritz-Ponten T."/>
            <person name="Noel C.J."/>
            <person name="Dacks J.B."/>
            <person name="Foster P.G."/>
            <person name="Simillion C."/>
            <person name="Van de Peer Y."/>
            <person name="Miranda-Saavedra D."/>
            <person name="Barton G.J."/>
            <person name="Westrop G.D."/>
            <person name="Mueller S."/>
            <person name="Dessi D."/>
            <person name="Fiori P.L."/>
            <person name="Ren Q."/>
            <person name="Paulsen I."/>
            <person name="Zhang H."/>
            <person name="Bastida-Corcuera F.D."/>
            <person name="Simoes-Barbosa A."/>
            <person name="Brown M.T."/>
            <person name="Hayes R.D."/>
            <person name="Mukherjee M."/>
            <person name="Okumura C.Y."/>
            <person name="Schneider R."/>
            <person name="Smith A.J."/>
            <person name="Vanacova S."/>
            <person name="Villalvazo M."/>
            <person name="Haas B.J."/>
            <person name="Pertea M."/>
            <person name="Feldblyum T.V."/>
            <person name="Utterback T.R."/>
            <person name="Shu C.L."/>
            <person name="Osoegawa K."/>
            <person name="de Jong P.J."/>
            <person name="Hrdy I."/>
            <person name="Horvathova L."/>
            <person name="Zubacova Z."/>
            <person name="Dolezal P."/>
            <person name="Malik S.B."/>
            <person name="Logsdon J.M. Jr."/>
            <person name="Henze K."/>
            <person name="Gupta A."/>
            <person name="Wang C.C."/>
            <person name="Dunne R.L."/>
            <person name="Upcroft J.A."/>
            <person name="Upcroft P."/>
            <person name="White O."/>
            <person name="Salzberg S.L."/>
            <person name="Tang P."/>
            <person name="Chiu C.-H."/>
            <person name="Lee Y.-S."/>
            <person name="Embley T.M."/>
            <person name="Coombs G.H."/>
            <person name="Mottram J.C."/>
            <person name="Tachezy J."/>
            <person name="Fraser-Liggett C.M."/>
            <person name="Johnson P.J."/>
        </authorList>
    </citation>
    <scope>NUCLEOTIDE SEQUENCE [LARGE SCALE GENOMIC DNA]</scope>
    <source>
        <strain evidence="1">G3</strain>
    </source>
</reference>
<reference evidence="1" key="1">
    <citation type="submission" date="2006-10" db="EMBL/GenBank/DDBJ databases">
        <authorList>
            <person name="Amadeo P."/>
            <person name="Zhao Q."/>
            <person name="Wortman J."/>
            <person name="Fraser-Liggett C."/>
            <person name="Carlton J."/>
        </authorList>
    </citation>
    <scope>NUCLEOTIDE SEQUENCE</scope>
    <source>
        <strain evidence="1">G3</strain>
    </source>
</reference>
<dbReference type="RefSeq" id="XP_001305327.1">
    <property type="nucleotide sequence ID" value="XM_001305326.1"/>
</dbReference>
<name>A2FRQ8_TRIV3</name>
<evidence type="ECO:0000313" key="1">
    <source>
        <dbReference type="EMBL" id="EAX92397.1"/>
    </source>
</evidence>
<sequence length="584" mass="68458">MTHAIRDFYNYYTEDEVKYTSFLRVDNDTVQLPSEPAFEVRKHDLIINESLKPAHMYIDTYTDTLSVTNTDHVPHFIAYKFEVTVPKKENIYLTNYGLMNGTKSIEIDCNAIDEINYLNKTECYMIDIIFYPTFLEVNRTAEFAFRSMGAMMPLSEFTNVSYNRTNFRGTKELDFRCDLEEYDLYRLTVYFDFEKPFFLINPYDEGYLIPISFLESGNYSFTLLTGLPYYQPTYVFNITNPPPIKIENNKLEKEEYYKTTENSMKLVYDIEFPSNVLYSFNYYFDKNYDSKITEYIYGTNYNEHIERSINLPSSLISNDHKLHYFFNATGLTTDTFENSFSLIYHKPIIHLLTENDENDPPIFIHYVNDSFSIEYDISDEDPEDTVTSVVSIEPSTIIKNTSNIAPYLVEVNPNFGDTLNEGGKRIIISAIDKYNCISSKQTYFYFIYKFNRPEIEFQSENNISKIDNFVRIQCRVRDYRGNGLLTIEANLTADNLYNCTKKKEREIEDDSFKEVIIDIPINKYYQGNCTISLCVSNTHDEISSLITSIFALDEILTFNVLDKFKKLIHPNKSLPFIFTLLSNK</sequence>
<gene>
    <name evidence="1" type="ORF">TVAG_482730</name>
</gene>
<dbReference type="VEuPathDB" id="TrichDB:TVAGG3_0208680"/>
<evidence type="ECO:0000313" key="2">
    <source>
        <dbReference type="Proteomes" id="UP000001542"/>
    </source>
</evidence>